<protein>
    <submittedName>
        <fullName evidence="1">Uncharacterized protein</fullName>
    </submittedName>
</protein>
<dbReference type="EMBL" id="JRPC02000020">
    <property type="protein sequence ID" value="TLE14911.1"/>
    <property type="molecule type" value="Genomic_DNA"/>
</dbReference>
<comment type="caution">
    <text evidence="1">The sequence shown here is derived from an EMBL/GenBank/DDBJ whole genome shotgun (WGS) entry which is preliminary data.</text>
</comment>
<evidence type="ECO:0000313" key="1">
    <source>
        <dbReference type="EMBL" id="TLE14911.1"/>
    </source>
</evidence>
<reference evidence="1 2" key="1">
    <citation type="journal article" date="2014" name="Genome Announc.">
        <title>Draft genome sequences of eight enterohepatic helicobacter species isolated from both laboratory and wild rodents.</title>
        <authorList>
            <person name="Sheh A."/>
            <person name="Shen Z."/>
            <person name="Fox J.G."/>
        </authorList>
    </citation>
    <scope>NUCLEOTIDE SEQUENCE [LARGE SCALE GENOMIC DNA]</scope>
    <source>
        <strain evidence="1 2">MIT-03-7007</strain>
    </source>
</reference>
<organism evidence="1 2">
    <name type="scientific">Helicobacter apodemus</name>
    <dbReference type="NCBI Taxonomy" id="135569"/>
    <lineage>
        <taxon>Bacteria</taxon>
        <taxon>Pseudomonadati</taxon>
        <taxon>Campylobacterota</taxon>
        <taxon>Epsilonproteobacteria</taxon>
        <taxon>Campylobacterales</taxon>
        <taxon>Helicobacteraceae</taxon>
        <taxon>Helicobacter</taxon>
    </lineage>
</organism>
<gene>
    <name evidence="1" type="ORF">LS72_007720</name>
</gene>
<dbReference type="AlphaFoldDB" id="A0A4U8UHM6"/>
<keyword evidence="2" id="KW-1185">Reference proteome</keyword>
<dbReference type="RefSeq" id="WP_034552106.1">
    <property type="nucleotide sequence ID" value="NZ_JRPC02000020.1"/>
</dbReference>
<evidence type="ECO:0000313" key="2">
    <source>
        <dbReference type="Proteomes" id="UP000029920"/>
    </source>
</evidence>
<accession>A0A4U8UHM6</accession>
<sequence length="164" mass="19191">MQVLPQKTQEGEAIYLLDSNIAICESGKILYYDDLGELHDTNFECIFEPINAKSDVAILKQNIIDLEHIVIDFTSIDLVHNTINNVERFHFLNEDVVKFREYRINLETLEIRGEMQELEFFLQNPPKELEAESQEKIKAIVSAVYRENIENFVDFEVLKKILIK</sequence>
<proteinExistence type="predicted"/>
<dbReference type="Proteomes" id="UP000029920">
    <property type="component" value="Unassembled WGS sequence"/>
</dbReference>
<name>A0A4U8UHM6_9HELI</name>